<comment type="subcellular location">
    <subcellularLocation>
        <location evidence="1 7">Cell membrane</location>
        <topology evidence="1 7">Multi-pass membrane protein</topology>
    </subcellularLocation>
</comment>
<feature type="transmembrane region" description="Helical" evidence="7">
    <location>
        <begin position="12"/>
        <end position="35"/>
    </location>
</feature>
<protein>
    <submittedName>
        <fullName evidence="9">Carbohydrate ABC transporter permease</fullName>
    </submittedName>
</protein>
<feature type="transmembrane region" description="Helical" evidence="7">
    <location>
        <begin position="182"/>
        <end position="203"/>
    </location>
</feature>
<dbReference type="EMBL" id="JAMDMX010000145">
    <property type="protein sequence ID" value="MCY9697474.1"/>
    <property type="molecule type" value="Genomic_DNA"/>
</dbReference>
<name>A0ABT4GMP6_9BACL</name>
<evidence type="ECO:0000256" key="1">
    <source>
        <dbReference type="ARBA" id="ARBA00004651"/>
    </source>
</evidence>
<evidence type="ECO:0000313" key="10">
    <source>
        <dbReference type="Proteomes" id="UP001527099"/>
    </source>
</evidence>
<evidence type="ECO:0000259" key="8">
    <source>
        <dbReference type="PROSITE" id="PS50928"/>
    </source>
</evidence>
<keyword evidence="10" id="KW-1185">Reference proteome</keyword>
<feature type="transmembrane region" description="Helical" evidence="7">
    <location>
        <begin position="74"/>
        <end position="97"/>
    </location>
</feature>
<comment type="similarity">
    <text evidence="7">Belongs to the binding-protein-dependent transport system permease family.</text>
</comment>
<dbReference type="Proteomes" id="UP001527099">
    <property type="component" value="Unassembled WGS sequence"/>
</dbReference>
<feature type="transmembrane region" description="Helical" evidence="7">
    <location>
        <begin position="109"/>
        <end position="131"/>
    </location>
</feature>
<gene>
    <name evidence="9" type="ORF">M5X19_32140</name>
</gene>
<sequence length="291" mass="32512">MRHNTLGGKMFDIFNYVFLAIVAMVMIIPIMYIVAGSFASDSEISARAFFIIPEHITFNAYEYVFKDNALPRSLGVSAFVTVAGTIVNLLFTLTLAYALSRRQMLGRTLFLNMIIFTLVFSGGMIPTYLVVKSLGLLNSYLALMLPVAINTYNLIVVKSFFQELPAEVLEASRIDGCTDLSALWHIVLPLSKPVIATFALFYAVEHWNDFFNALLYMNDSHKWPMQVLLRQIVLLATGSLDMSTYDPTYVKPPDQSIKMAVVVVGTIPILILYPFLQKYFAKGVMIGAVKG</sequence>
<feature type="domain" description="ABC transmembrane type-1" evidence="8">
    <location>
        <begin position="74"/>
        <end position="276"/>
    </location>
</feature>
<keyword evidence="4 7" id="KW-0812">Transmembrane</keyword>
<dbReference type="InterPro" id="IPR000515">
    <property type="entry name" value="MetI-like"/>
</dbReference>
<evidence type="ECO:0000256" key="4">
    <source>
        <dbReference type="ARBA" id="ARBA00022692"/>
    </source>
</evidence>
<reference evidence="9 10" key="1">
    <citation type="submission" date="2022-05" db="EMBL/GenBank/DDBJ databases">
        <title>Genome Sequencing of Bee-Associated Microbes.</title>
        <authorList>
            <person name="Dunlap C."/>
        </authorList>
    </citation>
    <scope>NUCLEOTIDE SEQUENCE [LARGE SCALE GENOMIC DNA]</scope>
    <source>
        <strain evidence="9 10">NRRL B-14421</strain>
    </source>
</reference>
<feature type="transmembrane region" description="Helical" evidence="7">
    <location>
        <begin position="257"/>
        <end position="276"/>
    </location>
</feature>
<proteinExistence type="inferred from homology"/>
<organism evidence="9 10">
    <name type="scientific">Paenibacillus alginolyticus</name>
    <dbReference type="NCBI Taxonomy" id="59839"/>
    <lineage>
        <taxon>Bacteria</taxon>
        <taxon>Bacillati</taxon>
        <taxon>Bacillota</taxon>
        <taxon>Bacilli</taxon>
        <taxon>Bacillales</taxon>
        <taxon>Paenibacillaceae</taxon>
        <taxon>Paenibacillus</taxon>
    </lineage>
</organism>
<keyword evidence="3" id="KW-1003">Cell membrane</keyword>
<accession>A0ABT4GMP6</accession>
<dbReference type="Pfam" id="PF00528">
    <property type="entry name" value="BPD_transp_1"/>
    <property type="match status" value="1"/>
</dbReference>
<evidence type="ECO:0000256" key="5">
    <source>
        <dbReference type="ARBA" id="ARBA00022989"/>
    </source>
</evidence>
<keyword evidence="5 7" id="KW-1133">Transmembrane helix</keyword>
<keyword evidence="2 7" id="KW-0813">Transport</keyword>
<dbReference type="InterPro" id="IPR035906">
    <property type="entry name" value="MetI-like_sf"/>
</dbReference>
<dbReference type="PROSITE" id="PS50928">
    <property type="entry name" value="ABC_TM1"/>
    <property type="match status" value="1"/>
</dbReference>
<evidence type="ECO:0000256" key="7">
    <source>
        <dbReference type="RuleBase" id="RU363032"/>
    </source>
</evidence>
<dbReference type="RefSeq" id="WP_029196879.1">
    <property type="nucleotide sequence ID" value="NZ_JAMDMW010000098.1"/>
</dbReference>
<dbReference type="CDD" id="cd06261">
    <property type="entry name" value="TM_PBP2"/>
    <property type="match status" value="1"/>
</dbReference>
<evidence type="ECO:0000256" key="3">
    <source>
        <dbReference type="ARBA" id="ARBA00022475"/>
    </source>
</evidence>
<evidence type="ECO:0000256" key="2">
    <source>
        <dbReference type="ARBA" id="ARBA00022448"/>
    </source>
</evidence>
<dbReference type="PANTHER" id="PTHR43744">
    <property type="entry name" value="ABC TRANSPORTER PERMEASE PROTEIN MG189-RELATED-RELATED"/>
    <property type="match status" value="1"/>
</dbReference>
<evidence type="ECO:0000256" key="6">
    <source>
        <dbReference type="ARBA" id="ARBA00023136"/>
    </source>
</evidence>
<comment type="caution">
    <text evidence="9">The sequence shown here is derived from an EMBL/GenBank/DDBJ whole genome shotgun (WGS) entry which is preliminary data.</text>
</comment>
<feature type="transmembrane region" description="Helical" evidence="7">
    <location>
        <begin position="137"/>
        <end position="161"/>
    </location>
</feature>
<keyword evidence="6 7" id="KW-0472">Membrane</keyword>
<dbReference type="SUPFAM" id="SSF161098">
    <property type="entry name" value="MetI-like"/>
    <property type="match status" value="1"/>
</dbReference>
<dbReference type="PANTHER" id="PTHR43744:SF9">
    <property type="entry name" value="POLYGALACTURONAN_RHAMNOGALACTURONAN TRANSPORT SYSTEM PERMEASE PROTEIN YTCP"/>
    <property type="match status" value="1"/>
</dbReference>
<evidence type="ECO:0000313" key="9">
    <source>
        <dbReference type="EMBL" id="MCY9697474.1"/>
    </source>
</evidence>
<dbReference type="Gene3D" id="1.10.3720.10">
    <property type="entry name" value="MetI-like"/>
    <property type="match status" value="1"/>
</dbReference>